<comment type="caution">
    <text evidence="3">The sequence shown here is derived from an EMBL/GenBank/DDBJ whole genome shotgun (WGS) entry which is preliminary data.</text>
</comment>
<proteinExistence type="inferred from homology"/>
<dbReference type="Gene3D" id="1.10.10.60">
    <property type="entry name" value="Homeodomain-like"/>
    <property type="match status" value="1"/>
</dbReference>
<dbReference type="EMBL" id="JAVRHY010000033">
    <property type="protein sequence ID" value="MDT0619964.1"/>
    <property type="molecule type" value="Genomic_DNA"/>
</dbReference>
<organism evidence="3 4">
    <name type="scientific">Spectribacter acetivorans</name>
    <dbReference type="NCBI Taxonomy" id="3075603"/>
    <lineage>
        <taxon>Bacteria</taxon>
        <taxon>Pseudomonadati</taxon>
        <taxon>Pseudomonadota</taxon>
        <taxon>Gammaproteobacteria</taxon>
        <taxon>Salinisphaerales</taxon>
        <taxon>Salinisphaeraceae</taxon>
        <taxon>Spectribacter</taxon>
    </lineage>
</organism>
<dbReference type="InterPro" id="IPR051839">
    <property type="entry name" value="RD_transcriptional_regulator"/>
</dbReference>
<comment type="similarity">
    <text evidence="1">Belongs to the transposase 8 family.</text>
</comment>
<dbReference type="Proteomes" id="UP001259982">
    <property type="component" value="Unassembled WGS sequence"/>
</dbReference>
<dbReference type="PANTHER" id="PTHR33215:SF13">
    <property type="entry name" value="PROTEIN DISTAL ANTENNA"/>
    <property type="match status" value="1"/>
</dbReference>
<dbReference type="InterPro" id="IPR009057">
    <property type="entry name" value="Homeodomain-like_sf"/>
</dbReference>
<sequence>MQKRKRYTKEFKLEAVRLLEQGDQVGAELARELGVRRNQLYKWKAELGGKGEDRAFRGPGRNAAIDAQSELTHLRRKLAKLEEENTILKKAAAYFARELP</sequence>
<reference evidence="3 4" key="1">
    <citation type="submission" date="2023-09" db="EMBL/GenBank/DDBJ databases">
        <authorList>
            <person name="Rey-Velasco X."/>
        </authorList>
    </citation>
    <scope>NUCLEOTIDE SEQUENCE [LARGE SCALE GENOMIC DNA]</scope>
    <source>
        <strain evidence="3 4">P385</strain>
    </source>
</reference>
<accession>A0ABU3BCF1</accession>
<keyword evidence="4" id="KW-1185">Reference proteome</keyword>
<evidence type="ECO:0000256" key="1">
    <source>
        <dbReference type="ARBA" id="ARBA00009964"/>
    </source>
</evidence>
<feature type="coiled-coil region" evidence="2">
    <location>
        <begin position="64"/>
        <end position="91"/>
    </location>
</feature>
<evidence type="ECO:0000313" key="3">
    <source>
        <dbReference type="EMBL" id="MDT0619964.1"/>
    </source>
</evidence>
<evidence type="ECO:0000256" key="2">
    <source>
        <dbReference type="SAM" id="Coils"/>
    </source>
</evidence>
<dbReference type="SUPFAM" id="SSF46689">
    <property type="entry name" value="Homeodomain-like"/>
    <property type="match status" value="1"/>
</dbReference>
<protein>
    <submittedName>
        <fullName evidence="3">Transposase</fullName>
    </submittedName>
</protein>
<evidence type="ECO:0000313" key="4">
    <source>
        <dbReference type="Proteomes" id="UP001259982"/>
    </source>
</evidence>
<dbReference type="InterPro" id="IPR002514">
    <property type="entry name" value="Transposase_8"/>
</dbReference>
<keyword evidence="2" id="KW-0175">Coiled coil</keyword>
<dbReference type="PANTHER" id="PTHR33215">
    <property type="entry name" value="PROTEIN DISTAL ANTENNA"/>
    <property type="match status" value="1"/>
</dbReference>
<dbReference type="RefSeq" id="WP_311660717.1">
    <property type="nucleotide sequence ID" value="NZ_JAVRHY010000033.1"/>
</dbReference>
<dbReference type="Pfam" id="PF01527">
    <property type="entry name" value="HTH_Tnp_1"/>
    <property type="match status" value="1"/>
</dbReference>
<gene>
    <name evidence="3" type="ORF">RM531_15960</name>
</gene>
<name>A0ABU3BCF1_9GAMM</name>